<reference evidence="1 2" key="1">
    <citation type="submission" date="2017-11" db="EMBL/GenBank/DDBJ databases">
        <title>De novo assembly and phasing of dikaryotic genomes from two isolates of Puccinia coronata f. sp. avenae, the causal agent of oat crown rust.</title>
        <authorList>
            <person name="Miller M.E."/>
            <person name="Zhang Y."/>
            <person name="Omidvar V."/>
            <person name="Sperschneider J."/>
            <person name="Schwessinger B."/>
            <person name="Raley C."/>
            <person name="Palmer J.M."/>
            <person name="Garnica D."/>
            <person name="Upadhyaya N."/>
            <person name="Rathjen J."/>
            <person name="Taylor J.M."/>
            <person name="Park R.F."/>
            <person name="Dodds P.N."/>
            <person name="Hirsch C.D."/>
            <person name="Kianian S.F."/>
            <person name="Figueroa M."/>
        </authorList>
    </citation>
    <scope>NUCLEOTIDE SEQUENCE [LARGE SCALE GENOMIC DNA]</scope>
    <source>
        <strain evidence="1">12NC29</strain>
    </source>
</reference>
<proteinExistence type="predicted"/>
<organism evidence="1 2">
    <name type="scientific">Puccinia coronata f. sp. avenae</name>
    <dbReference type="NCBI Taxonomy" id="200324"/>
    <lineage>
        <taxon>Eukaryota</taxon>
        <taxon>Fungi</taxon>
        <taxon>Dikarya</taxon>
        <taxon>Basidiomycota</taxon>
        <taxon>Pucciniomycotina</taxon>
        <taxon>Pucciniomycetes</taxon>
        <taxon>Pucciniales</taxon>
        <taxon>Pucciniaceae</taxon>
        <taxon>Puccinia</taxon>
    </lineage>
</organism>
<accession>A0A2N5S9K5</accession>
<protein>
    <submittedName>
        <fullName evidence="1">Uncharacterized protein</fullName>
    </submittedName>
</protein>
<name>A0A2N5S9K5_9BASI</name>
<sequence length="238" mass="26711">MLENFTAALQRGMCAEKAQRLVMLRVPRRAWLEPFQPYKSKRTIQISYSILGHTSTINCLGTAGPTRVVAPLRFDPSCTRVAQGITSALIGYGVLMLSMIFRSLPDYCRPAWTVMNTFTYVFFSARPHCSYKDVILSFGGSLTGPSERRSDFIKLVIQHTFLLVMRASVDGKGRPTLCDIGTGDPPAHEQLLEIFTTLRRRPDSSGFLSSVQTYNMSRPPSRAHTSLCQWITCSHIRL</sequence>
<evidence type="ECO:0000313" key="2">
    <source>
        <dbReference type="Proteomes" id="UP000235388"/>
    </source>
</evidence>
<keyword evidence="2" id="KW-1185">Reference proteome</keyword>
<dbReference type="EMBL" id="PGCJ01001083">
    <property type="protein sequence ID" value="PLW09909.1"/>
    <property type="molecule type" value="Genomic_DNA"/>
</dbReference>
<evidence type="ECO:0000313" key="1">
    <source>
        <dbReference type="EMBL" id="PLW09909.1"/>
    </source>
</evidence>
<gene>
    <name evidence="1" type="ORF">PCANC_21532</name>
</gene>
<comment type="caution">
    <text evidence="1">The sequence shown here is derived from an EMBL/GenBank/DDBJ whole genome shotgun (WGS) entry which is preliminary data.</text>
</comment>
<dbReference type="Proteomes" id="UP000235388">
    <property type="component" value="Unassembled WGS sequence"/>
</dbReference>
<dbReference type="AlphaFoldDB" id="A0A2N5S9K5"/>